<proteinExistence type="inferred from homology"/>
<comment type="similarity">
    <text evidence="1">Belongs to the dUTPase family.</text>
</comment>
<evidence type="ECO:0000256" key="5">
    <source>
        <dbReference type="ARBA" id="ARBA00047686"/>
    </source>
</evidence>
<feature type="domain" description="dUTPase-like" evidence="6">
    <location>
        <begin position="45"/>
        <end position="152"/>
    </location>
</feature>
<protein>
    <recommendedName>
        <fullName evidence="2">dUTP diphosphatase</fullName>
        <ecNumber evidence="2">3.6.1.23</ecNumber>
    </recommendedName>
</protein>
<evidence type="ECO:0000313" key="7">
    <source>
        <dbReference type="EMBL" id="RAK20077.1"/>
    </source>
</evidence>
<evidence type="ECO:0000256" key="3">
    <source>
        <dbReference type="ARBA" id="ARBA00022801"/>
    </source>
</evidence>
<sequence length="153" mass="15943">MLEIRKLCPTAVLPRRATKGSAGYDLSACLRDENGTPRCDFAATGAVIYPGTRAMVPLGISIALPPETYGRIGPRSGLAVRHCIDTAAGIVDLDYRGELHAVLVNHGPAPYVVEHGARIAQLVIERIALPDVVEVEALGDTARGGGGFGSSGV</sequence>
<keyword evidence="3" id="KW-0378">Hydrolase</keyword>
<name>A0A327YIF5_9RHOB</name>
<evidence type="ECO:0000313" key="8">
    <source>
        <dbReference type="Proteomes" id="UP000249165"/>
    </source>
</evidence>
<accession>A0A327YIF5</accession>
<dbReference type="AlphaFoldDB" id="A0A327YIF5"/>
<dbReference type="OrthoDB" id="9809956at2"/>
<dbReference type="NCBIfam" id="TIGR00576">
    <property type="entry name" value="dut"/>
    <property type="match status" value="1"/>
</dbReference>
<dbReference type="InterPro" id="IPR008181">
    <property type="entry name" value="dUTPase"/>
</dbReference>
<dbReference type="RefSeq" id="WP_009503337.1">
    <property type="nucleotide sequence ID" value="NZ_LIGL01000012.1"/>
</dbReference>
<comment type="catalytic activity">
    <reaction evidence="5">
        <text>dUTP + H2O = dUMP + diphosphate + H(+)</text>
        <dbReference type="Rhea" id="RHEA:10248"/>
        <dbReference type="ChEBI" id="CHEBI:15377"/>
        <dbReference type="ChEBI" id="CHEBI:15378"/>
        <dbReference type="ChEBI" id="CHEBI:33019"/>
        <dbReference type="ChEBI" id="CHEBI:61555"/>
        <dbReference type="ChEBI" id="CHEBI:246422"/>
        <dbReference type="EC" id="3.6.1.23"/>
    </reaction>
</comment>
<dbReference type="EC" id="3.6.1.23" evidence="2"/>
<dbReference type="EMBL" id="QLMG01000007">
    <property type="protein sequence ID" value="RAK20077.1"/>
    <property type="molecule type" value="Genomic_DNA"/>
</dbReference>
<dbReference type="NCBIfam" id="NF001862">
    <property type="entry name" value="PRK00601.1"/>
    <property type="match status" value="1"/>
</dbReference>
<keyword evidence="4" id="KW-0546">Nucleotide metabolism</keyword>
<dbReference type="CDD" id="cd07557">
    <property type="entry name" value="trimeric_dUTPase"/>
    <property type="match status" value="1"/>
</dbReference>
<dbReference type="PANTHER" id="PTHR11241">
    <property type="entry name" value="DEOXYURIDINE 5'-TRIPHOSPHATE NUCLEOTIDOHYDROLASE"/>
    <property type="match status" value="1"/>
</dbReference>
<dbReference type="InterPro" id="IPR036157">
    <property type="entry name" value="dUTPase-like_sf"/>
</dbReference>
<reference evidence="7 8" key="1">
    <citation type="submission" date="2018-06" db="EMBL/GenBank/DDBJ databases">
        <title>Genomic Encyclopedia of Archaeal and Bacterial Type Strains, Phase II (KMG-II): from individual species to whole genera.</title>
        <authorList>
            <person name="Goeker M."/>
        </authorList>
    </citation>
    <scope>NUCLEOTIDE SEQUENCE [LARGE SCALE GENOMIC DNA]</scope>
    <source>
        <strain evidence="7 8">DSM 22011</strain>
    </source>
</reference>
<dbReference type="InterPro" id="IPR033704">
    <property type="entry name" value="dUTPase_trimeric"/>
</dbReference>
<comment type="caution">
    <text evidence="7">The sequence shown here is derived from an EMBL/GenBank/DDBJ whole genome shotgun (WGS) entry which is preliminary data.</text>
</comment>
<dbReference type="PANTHER" id="PTHR11241:SF0">
    <property type="entry name" value="DEOXYURIDINE 5'-TRIPHOSPHATE NUCLEOTIDOHYDROLASE"/>
    <property type="match status" value="1"/>
</dbReference>
<evidence type="ECO:0000259" key="6">
    <source>
        <dbReference type="Pfam" id="PF00692"/>
    </source>
</evidence>
<organism evidence="7 8">
    <name type="scientific">Salipiger aestuarii</name>
    <dbReference type="NCBI Taxonomy" id="568098"/>
    <lineage>
        <taxon>Bacteria</taxon>
        <taxon>Pseudomonadati</taxon>
        <taxon>Pseudomonadota</taxon>
        <taxon>Alphaproteobacteria</taxon>
        <taxon>Rhodobacterales</taxon>
        <taxon>Roseobacteraceae</taxon>
        <taxon>Salipiger</taxon>
    </lineage>
</organism>
<dbReference type="Proteomes" id="UP000249165">
    <property type="component" value="Unassembled WGS sequence"/>
</dbReference>
<evidence type="ECO:0000256" key="2">
    <source>
        <dbReference type="ARBA" id="ARBA00012379"/>
    </source>
</evidence>
<dbReference type="Gene3D" id="2.70.40.10">
    <property type="match status" value="1"/>
</dbReference>
<dbReference type="InterPro" id="IPR029054">
    <property type="entry name" value="dUTPase-like"/>
</dbReference>
<dbReference type="GO" id="GO:0006226">
    <property type="term" value="P:dUMP biosynthetic process"/>
    <property type="evidence" value="ECO:0007669"/>
    <property type="project" value="InterPro"/>
</dbReference>
<gene>
    <name evidence="7" type="ORF">ATI53_100778</name>
</gene>
<dbReference type="GO" id="GO:0000287">
    <property type="term" value="F:magnesium ion binding"/>
    <property type="evidence" value="ECO:0007669"/>
    <property type="project" value="InterPro"/>
</dbReference>
<evidence type="ECO:0000256" key="4">
    <source>
        <dbReference type="ARBA" id="ARBA00023080"/>
    </source>
</evidence>
<dbReference type="GO" id="GO:0004170">
    <property type="term" value="F:dUTP diphosphatase activity"/>
    <property type="evidence" value="ECO:0007669"/>
    <property type="project" value="UniProtKB-EC"/>
</dbReference>
<dbReference type="SUPFAM" id="SSF51283">
    <property type="entry name" value="dUTPase-like"/>
    <property type="match status" value="1"/>
</dbReference>
<dbReference type="Pfam" id="PF00692">
    <property type="entry name" value="dUTPase"/>
    <property type="match status" value="1"/>
</dbReference>
<keyword evidence="8" id="KW-1185">Reference proteome</keyword>
<evidence type="ECO:0000256" key="1">
    <source>
        <dbReference type="ARBA" id="ARBA00006581"/>
    </source>
</evidence>
<dbReference type="GO" id="GO:0046081">
    <property type="term" value="P:dUTP catabolic process"/>
    <property type="evidence" value="ECO:0007669"/>
    <property type="project" value="InterPro"/>
</dbReference>